<feature type="region of interest" description="Disordered" evidence="5">
    <location>
        <begin position="553"/>
        <end position="578"/>
    </location>
</feature>
<reference evidence="8 9" key="1">
    <citation type="submission" date="2017-12" db="EMBL/GenBank/DDBJ databases">
        <title>Hemimetabolous genomes reveal molecular basis of termite eusociality.</title>
        <authorList>
            <person name="Harrison M.C."/>
            <person name="Jongepier E."/>
            <person name="Robertson H.M."/>
            <person name="Arning N."/>
            <person name="Bitard-Feildel T."/>
            <person name="Chao H."/>
            <person name="Childers C.P."/>
            <person name="Dinh H."/>
            <person name="Doddapaneni H."/>
            <person name="Dugan S."/>
            <person name="Gowin J."/>
            <person name="Greiner C."/>
            <person name="Han Y."/>
            <person name="Hu H."/>
            <person name="Hughes D.S.T."/>
            <person name="Huylmans A.-K."/>
            <person name="Kemena C."/>
            <person name="Kremer L.P.M."/>
            <person name="Lee S.L."/>
            <person name="Lopez-Ezquerra A."/>
            <person name="Mallet L."/>
            <person name="Monroy-Kuhn J.M."/>
            <person name="Moser A."/>
            <person name="Murali S.C."/>
            <person name="Muzny D.M."/>
            <person name="Otani S."/>
            <person name="Piulachs M.-D."/>
            <person name="Poelchau M."/>
            <person name="Qu J."/>
            <person name="Schaub F."/>
            <person name="Wada-Katsumata A."/>
            <person name="Worley K.C."/>
            <person name="Xie Q."/>
            <person name="Ylla G."/>
            <person name="Poulsen M."/>
            <person name="Gibbs R.A."/>
            <person name="Schal C."/>
            <person name="Richards S."/>
            <person name="Belles X."/>
            <person name="Korb J."/>
            <person name="Bornberg-Bauer E."/>
        </authorList>
    </citation>
    <scope>NUCLEOTIDE SEQUENCE [LARGE SCALE GENOMIC DNA]</scope>
    <source>
        <tissue evidence="8">Whole body</tissue>
    </source>
</reference>
<evidence type="ECO:0000259" key="7">
    <source>
        <dbReference type="Pfam" id="PF00151"/>
    </source>
</evidence>
<dbReference type="FunCoup" id="A0A2J7RHN9">
    <property type="interactions" value="49"/>
</dbReference>
<dbReference type="OrthoDB" id="199913at2759"/>
<comment type="similarity">
    <text evidence="2 4">Belongs to the AB hydrolase superfamily. Lipase family.</text>
</comment>
<dbReference type="PRINTS" id="PR00821">
    <property type="entry name" value="TAGLIPASE"/>
</dbReference>
<dbReference type="GO" id="GO:0016298">
    <property type="term" value="F:lipase activity"/>
    <property type="evidence" value="ECO:0007669"/>
    <property type="project" value="InterPro"/>
</dbReference>
<dbReference type="EMBL" id="NEVH01003738">
    <property type="protein sequence ID" value="PNF40353.1"/>
    <property type="molecule type" value="Genomic_DNA"/>
</dbReference>
<accession>A0A2J7RHN9</accession>
<proteinExistence type="inferred from homology"/>
<dbReference type="InParanoid" id="A0A2J7RHN9"/>
<dbReference type="InterPro" id="IPR000734">
    <property type="entry name" value="TAG_lipase"/>
</dbReference>
<comment type="subcellular location">
    <subcellularLocation>
        <location evidence="1">Secreted</location>
    </subcellularLocation>
</comment>
<feature type="domain" description="Lipase" evidence="7">
    <location>
        <begin position="72"/>
        <end position="402"/>
    </location>
</feature>
<feature type="region of interest" description="Disordered" evidence="5">
    <location>
        <begin position="713"/>
        <end position="734"/>
    </location>
</feature>
<evidence type="ECO:0000256" key="3">
    <source>
        <dbReference type="ARBA" id="ARBA00022525"/>
    </source>
</evidence>
<evidence type="ECO:0000256" key="6">
    <source>
        <dbReference type="SAM" id="SignalP"/>
    </source>
</evidence>
<dbReference type="PANTHER" id="PTHR11610:SF186">
    <property type="entry name" value="FI22312P1"/>
    <property type="match status" value="1"/>
</dbReference>
<organism evidence="8 9">
    <name type="scientific">Cryptotermes secundus</name>
    <dbReference type="NCBI Taxonomy" id="105785"/>
    <lineage>
        <taxon>Eukaryota</taxon>
        <taxon>Metazoa</taxon>
        <taxon>Ecdysozoa</taxon>
        <taxon>Arthropoda</taxon>
        <taxon>Hexapoda</taxon>
        <taxon>Insecta</taxon>
        <taxon>Pterygota</taxon>
        <taxon>Neoptera</taxon>
        <taxon>Polyneoptera</taxon>
        <taxon>Dictyoptera</taxon>
        <taxon>Blattodea</taxon>
        <taxon>Blattoidea</taxon>
        <taxon>Termitoidae</taxon>
        <taxon>Kalotermitidae</taxon>
        <taxon>Cryptotermitinae</taxon>
        <taxon>Cryptotermes</taxon>
    </lineage>
</organism>
<evidence type="ECO:0000313" key="9">
    <source>
        <dbReference type="Proteomes" id="UP000235965"/>
    </source>
</evidence>
<dbReference type="GO" id="GO:0005615">
    <property type="term" value="C:extracellular space"/>
    <property type="evidence" value="ECO:0007669"/>
    <property type="project" value="TreeGrafter"/>
</dbReference>
<feature type="region of interest" description="Disordered" evidence="5">
    <location>
        <begin position="938"/>
        <end position="989"/>
    </location>
</feature>
<dbReference type="FunFam" id="3.40.50.1820:FF:000288">
    <property type="entry name" value="Pancreatic triacylglycerol lipase"/>
    <property type="match status" value="1"/>
</dbReference>
<dbReference type="InterPro" id="IPR029058">
    <property type="entry name" value="AB_hydrolase_fold"/>
</dbReference>
<keyword evidence="9" id="KW-1185">Reference proteome</keyword>
<comment type="caution">
    <text evidence="8">The sequence shown here is derived from an EMBL/GenBank/DDBJ whole genome shotgun (WGS) entry which is preliminary data.</text>
</comment>
<sequence>MTSGVHIVVLVTFLQFTCIWERASAGGTPWATPDQEALDEVRDAEILKAVVTSMQEWHKRHVSHRRKRAESSVCYPEVGCFQDSGPFGYLDMLPSPPEEVSTRFFLYSGRARGNSPVMDVPFTNLTAVWPWAGKAFNLSAPTKVIVHGFGGSCNNVWVYEMRSALMTVEECNVICVDWEAGAVIPNYVRAAANTRLVGKQLSMLLAGLHGHLGLPFHNVHVIGFSLGAHVAGFAGAELKNLSRITGLDPAAPLFESQDPRARLDSTDAMFVDVIHSNGENLILGGLGSWQPMGHVDFYPNGGRMQKGCTNLFVGAVTDILWSASDVEGRSLCNHRRAYKFFTDSVSPRCHFPSFPCESYDKFLEGECFPCNDDRKCGNMGFYADRSNGRGTLFLVTRDEEPFCAHQYHVRVESSPNPVPVTSYGKIQLTLIGNSDINETFTLTQKDDEELKVGGSLARIAVPHPVLQEPKGVQIMYSAYSGWISSGLASWNVDKVTLTDSFGKSMSVCKKGLALESGIPVNLPLYPGECNPPKDLAVGDKVNWTTSALSTVSFQPAGTETEHKNPIKQSSTLTPSNSTENFTKYAPTLVVKIGDELIKEDTASKSAQNVDSKLDSLVDAASLVTPQALESLSWQPIDYLDNSNANSLDGTHNKRENSRSFGTPITRVGIHDRTSANHSVSEVNKNITALKRNISSSLNWSEIVSDNPKTKESILIHSSTSSPPVWPREGTPTTSTKDVLAKINSTSDSHLHSKPEITEPVLNPKTTTATRSKLVKAREISSTVSGNYHERDMKWMPALDLNPPPIGNGQTWQHWVSETTAPSSASLITAAPVSEDKSYDTFASSNETNGEGGRLTITPTTTNSKKSHSLPITIQFFPHRLAAILAQAERYARLTFSFPMAAISKLGYYKSPSTDPPESDQDTSASSNVLYRLNTQFLSESSEDSNRENPSRQTLRRPKHFTTARPIVGNVNTKPSSQYASSSSEKLSLNNRKTVSTPVIAESSYNSQMKEAPILQPRLDFFDNSPQMKDTKQKFHIFVPYTYAYVSDDDQDGTEDSEMARYIPLLRYPYMTHNGKYDIWQSYGRTNSNDSQNSSEKPEASIKVKQFNGDKDDDTVYKKYFSIFHQYPTITER</sequence>
<keyword evidence="3" id="KW-0964">Secreted</keyword>
<dbReference type="STRING" id="105785.A0A2J7RHN9"/>
<feature type="signal peptide" evidence="6">
    <location>
        <begin position="1"/>
        <end position="25"/>
    </location>
</feature>
<dbReference type="EMBL" id="NEVH01003738">
    <property type="protein sequence ID" value="PNF40354.1"/>
    <property type="molecule type" value="Genomic_DNA"/>
</dbReference>
<dbReference type="Gene3D" id="3.40.50.1820">
    <property type="entry name" value="alpha/beta hydrolase"/>
    <property type="match status" value="1"/>
</dbReference>
<protein>
    <recommendedName>
        <fullName evidence="7">Lipase domain-containing protein</fullName>
    </recommendedName>
</protein>
<dbReference type="InterPro" id="IPR013818">
    <property type="entry name" value="Lipase"/>
</dbReference>
<dbReference type="Pfam" id="PF00151">
    <property type="entry name" value="Lipase"/>
    <property type="match status" value="1"/>
</dbReference>
<feature type="compositionally biased region" description="Polar residues" evidence="5">
    <location>
        <begin position="566"/>
        <end position="578"/>
    </location>
</feature>
<evidence type="ECO:0000256" key="1">
    <source>
        <dbReference type="ARBA" id="ARBA00004613"/>
    </source>
</evidence>
<feature type="region of interest" description="Disordered" evidence="5">
    <location>
        <begin position="842"/>
        <end position="863"/>
    </location>
</feature>
<dbReference type="InterPro" id="IPR033906">
    <property type="entry name" value="Lipase_N"/>
</dbReference>
<name>A0A2J7RHN9_9NEOP</name>
<evidence type="ECO:0000256" key="5">
    <source>
        <dbReference type="SAM" id="MobiDB-lite"/>
    </source>
</evidence>
<gene>
    <name evidence="8" type="ORF">B7P43_G03257</name>
</gene>
<dbReference type="GO" id="GO:0016042">
    <property type="term" value="P:lipid catabolic process"/>
    <property type="evidence" value="ECO:0007669"/>
    <property type="project" value="TreeGrafter"/>
</dbReference>
<feature type="chain" id="PRO_5014559446" description="Lipase domain-containing protein" evidence="6">
    <location>
        <begin position="26"/>
        <end position="1132"/>
    </location>
</feature>
<evidence type="ECO:0000313" key="8">
    <source>
        <dbReference type="EMBL" id="PNF40354.1"/>
    </source>
</evidence>
<dbReference type="SUPFAM" id="SSF53474">
    <property type="entry name" value="alpha/beta-Hydrolases"/>
    <property type="match status" value="1"/>
</dbReference>
<dbReference type="EMBL" id="NEVH01003738">
    <property type="protein sequence ID" value="PNF40355.1"/>
    <property type="molecule type" value="Genomic_DNA"/>
</dbReference>
<evidence type="ECO:0000256" key="4">
    <source>
        <dbReference type="RuleBase" id="RU004262"/>
    </source>
</evidence>
<keyword evidence="6" id="KW-0732">Signal</keyword>
<feature type="compositionally biased region" description="Polar residues" evidence="5">
    <location>
        <begin position="969"/>
        <end position="989"/>
    </location>
</feature>
<dbReference type="PANTHER" id="PTHR11610">
    <property type="entry name" value="LIPASE"/>
    <property type="match status" value="1"/>
</dbReference>
<evidence type="ECO:0000256" key="2">
    <source>
        <dbReference type="ARBA" id="ARBA00010701"/>
    </source>
</evidence>
<dbReference type="CDD" id="cd00707">
    <property type="entry name" value="Pancreat_lipase_like"/>
    <property type="match status" value="1"/>
</dbReference>
<dbReference type="AlphaFoldDB" id="A0A2J7RHN9"/>
<dbReference type="Proteomes" id="UP000235965">
    <property type="component" value="Unassembled WGS sequence"/>
</dbReference>